<dbReference type="InterPro" id="IPR002110">
    <property type="entry name" value="Ankyrin_rpt"/>
</dbReference>
<evidence type="ECO:0000256" key="3">
    <source>
        <dbReference type="PROSITE-ProRule" id="PRU00023"/>
    </source>
</evidence>
<dbReference type="Gene3D" id="1.25.40.20">
    <property type="entry name" value="Ankyrin repeat-containing domain"/>
    <property type="match status" value="1"/>
</dbReference>
<keyword evidence="4" id="KW-0732">Signal</keyword>
<name>A0A369Q2G0_9SPHN</name>
<feature type="repeat" description="ANK" evidence="3">
    <location>
        <begin position="139"/>
        <end position="171"/>
    </location>
</feature>
<dbReference type="PANTHER" id="PTHR24171">
    <property type="entry name" value="ANKYRIN REPEAT DOMAIN-CONTAINING PROTEIN 39-RELATED"/>
    <property type="match status" value="1"/>
</dbReference>
<evidence type="ECO:0000313" key="6">
    <source>
        <dbReference type="Proteomes" id="UP000253727"/>
    </source>
</evidence>
<sequence>MTPPVIRSNILSRALQAVLAALLAVTLAVPASAQNFSEGYQFLEAVKKLEGDKVMDQLNAPGSVVVNTRDRSSGETALHIVARQRENAWLSYLLGRGANPNIADYKGITPLMVVSGAGNVEGAAVLLKAGALADVANSAGETPLISAVHRRDLAMVKLLLDSGANADRNDNSGRSARDYAALLTGGERLVAAFADADEASKETKPAQIYGPSL</sequence>
<evidence type="ECO:0000256" key="2">
    <source>
        <dbReference type="ARBA" id="ARBA00023043"/>
    </source>
</evidence>
<dbReference type="Pfam" id="PF12796">
    <property type="entry name" value="Ank_2"/>
    <property type="match status" value="1"/>
</dbReference>
<dbReference type="RefSeq" id="WP_115365508.1">
    <property type="nucleotide sequence ID" value="NZ_QBKA01000002.1"/>
</dbReference>
<keyword evidence="1" id="KW-0677">Repeat</keyword>
<feature type="chain" id="PRO_5016795458" evidence="4">
    <location>
        <begin position="34"/>
        <end position="213"/>
    </location>
</feature>
<accession>A0A369Q2G0</accession>
<evidence type="ECO:0000256" key="4">
    <source>
        <dbReference type="SAM" id="SignalP"/>
    </source>
</evidence>
<dbReference type="OrthoDB" id="7390289at2"/>
<keyword evidence="2 3" id="KW-0040">ANK repeat</keyword>
<dbReference type="PROSITE" id="PS50297">
    <property type="entry name" value="ANK_REP_REGION"/>
    <property type="match status" value="2"/>
</dbReference>
<dbReference type="EMBL" id="QBKA01000002">
    <property type="protein sequence ID" value="RDC59091.1"/>
    <property type="molecule type" value="Genomic_DNA"/>
</dbReference>
<dbReference type="InterPro" id="IPR036770">
    <property type="entry name" value="Ankyrin_rpt-contain_sf"/>
</dbReference>
<dbReference type="Pfam" id="PF00023">
    <property type="entry name" value="Ank"/>
    <property type="match status" value="1"/>
</dbReference>
<evidence type="ECO:0000313" key="5">
    <source>
        <dbReference type="EMBL" id="RDC59091.1"/>
    </source>
</evidence>
<feature type="repeat" description="ANK" evidence="3">
    <location>
        <begin position="73"/>
        <end position="105"/>
    </location>
</feature>
<dbReference type="AlphaFoldDB" id="A0A369Q2G0"/>
<dbReference type="Proteomes" id="UP000253727">
    <property type="component" value="Unassembled WGS sequence"/>
</dbReference>
<keyword evidence="5" id="KW-0418">Kinase</keyword>
<organism evidence="5 6">
    <name type="scientific">Alteripontixanthobacter maritimus</name>
    <dbReference type="NCBI Taxonomy" id="2161824"/>
    <lineage>
        <taxon>Bacteria</taxon>
        <taxon>Pseudomonadati</taxon>
        <taxon>Pseudomonadota</taxon>
        <taxon>Alphaproteobacteria</taxon>
        <taxon>Sphingomonadales</taxon>
        <taxon>Erythrobacteraceae</taxon>
        <taxon>Alteripontixanthobacter</taxon>
    </lineage>
</organism>
<gene>
    <name evidence="5" type="ORF">HME9302_00270</name>
</gene>
<feature type="repeat" description="ANK" evidence="3">
    <location>
        <begin position="106"/>
        <end position="138"/>
    </location>
</feature>
<dbReference type="GO" id="GO:0016301">
    <property type="term" value="F:kinase activity"/>
    <property type="evidence" value="ECO:0007669"/>
    <property type="project" value="UniProtKB-KW"/>
</dbReference>
<keyword evidence="6" id="KW-1185">Reference proteome</keyword>
<evidence type="ECO:0000256" key="1">
    <source>
        <dbReference type="ARBA" id="ARBA00022737"/>
    </source>
</evidence>
<protein>
    <submittedName>
        <fullName evidence="5">Death-associated protein kinase</fullName>
    </submittedName>
</protein>
<feature type="signal peptide" evidence="4">
    <location>
        <begin position="1"/>
        <end position="33"/>
    </location>
</feature>
<dbReference type="SMART" id="SM00248">
    <property type="entry name" value="ANK"/>
    <property type="match status" value="3"/>
</dbReference>
<reference evidence="5 6" key="1">
    <citation type="submission" date="2018-04" db="EMBL/GenBank/DDBJ databases">
        <title>Altererythrobacter sp. HME9302 genome sequencing and assembly.</title>
        <authorList>
            <person name="Kang H."/>
            <person name="Kim H."/>
            <person name="Joh K."/>
        </authorList>
    </citation>
    <scope>NUCLEOTIDE SEQUENCE [LARGE SCALE GENOMIC DNA]</scope>
    <source>
        <strain evidence="5 6">HME9302</strain>
    </source>
</reference>
<keyword evidence="5" id="KW-0808">Transferase</keyword>
<dbReference type="PANTHER" id="PTHR24171:SF9">
    <property type="entry name" value="ANKYRIN REPEAT DOMAIN-CONTAINING PROTEIN 39"/>
    <property type="match status" value="1"/>
</dbReference>
<comment type="caution">
    <text evidence="5">The sequence shown here is derived from an EMBL/GenBank/DDBJ whole genome shotgun (WGS) entry which is preliminary data.</text>
</comment>
<dbReference type="PROSITE" id="PS50088">
    <property type="entry name" value="ANK_REPEAT"/>
    <property type="match status" value="3"/>
</dbReference>
<dbReference type="SUPFAM" id="SSF48403">
    <property type="entry name" value="Ankyrin repeat"/>
    <property type="match status" value="1"/>
</dbReference>
<proteinExistence type="predicted"/>